<protein>
    <submittedName>
        <fullName evidence="2">Similar to 4-carboxymuconolactone decarboxylase acc. no. P20370</fullName>
    </submittedName>
</protein>
<dbReference type="EMBL" id="HF936056">
    <property type="protein sequence ID" value="CCX33412.1"/>
    <property type="molecule type" value="Genomic_DNA"/>
</dbReference>
<gene>
    <name evidence="2" type="ORF">PCON_01093</name>
</gene>
<evidence type="ECO:0000313" key="3">
    <source>
        <dbReference type="Proteomes" id="UP000018144"/>
    </source>
</evidence>
<keyword evidence="3" id="KW-1185">Reference proteome</keyword>
<dbReference type="Pfam" id="PF02627">
    <property type="entry name" value="CMD"/>
    <property type="match status" value="1"/>
</dbReference>
<dbReference type="InterPro" id="IPR052512">
    <property type="entry name" value="4CMD/NDH-1_regulator"/>
</dbReference>
<sequence>MRSPSHQLQYPSHIIVMSQTPTAEELAAAHATIYAAGIAMRRAVVGPAHVERSLANASEFSMPIQDLVTEACWGQIWTRPGLDRKIRSFINMAMLCALNRSPELALHVRGAVANGATEDEIREVLLQVAVYCGMPAGLEGTKVADRVLGEIRKENGQKETEKHKGE</sequence>
<evidence type="ECO:0000259" key="1">
    <source>
        <dbReference type="Pfam" id="PF02627"/>
    </source>
</evidence>
<dbReference type="GO" id="GO:0051920">
    <property type="term" value="F:peroxiredoxin activity"/>
    <property type="evidence" value="ECO:0007669"/>
    <property type="project" value="InterPro"/>
</dbReference>
<feature type="domain" description="Carboxymuconolactone decarboxylase-like" evidence="1">
    <location>
        <begin position="65"/>
        <end position="145"/>
    </location>
</feature>
<organism evidence="2 3">
    <name type="scientific">Pyronema omphalodes (strain CBS 100304)</name>
    <name type="common">Pyronema confluens</name>
    <dbReference type="NCBI Taxonomy" id="1076935"/>
    <lineage>
        <taxon>Eukaryota</taxon>
        <taxon>Fungi</taxon>
        <taxon>Dikarya</taxon>
        <taxon>Ascomycota</taxon>
        <taxon>Pezizomycotina</taxon>
        <taxon>Pezizomycetes</taxon>
        <taxon>Pezizales</taxon>
        <taxon>Pyronemataceae</taxon>
        <taxon>Pyronema</taxon>
    </lineage>
</organism>
<dbReference type="eggNOG" id="ENOG502S5XJ">
    <property type="taxonomic scope" value="Eukaryota"/>
</dbReference>
<dbReference type="InterPro" id="IPR003779">
    <property type="entry name" value="CMD-like"/>
</dbReference>
<dbReference type="PANTHER" id="PTHR33570:SF2">
    <property type="entry name" value="CARBOXYMUCONOLACTONE DECARBOXYLASE-LIKE DOMAIN-CONTAINING PROTEIN"/>
    <property type="match status" value="1"/>
</dbReference>
<name>U4LPB3_PYROM</name>
<dbReference type="OrthoDB" id="104509at2759"/>
<dbReference type="InterPro" id="IPR029032">
    <property type="entry name" value="AhpD-like"/>
</dbReference>
<proteinExistence type="predicted"/>
<dbReference type="AlphaFoldDB" id="U4LPB3"/>
<evidence type="ECO:0000313" key="2">
    <source>
        <dbReference type="EMBL" id="CCX33412.1"/>
    </source>
</evidence>
<dbReference type="PANTHER" id="PTHR33570">
    <property type="entry name" value="4-CARBOXYMUCONOLACTONE DECARBOXYLASE FAMILY PROTEIN"/>
    <property type="match status" value="1"/>
</dbReference>
<reference evidence="2 3" key="1">
    <citation type="journal article" date="2013" name="PLoS Genet.">
        <title>The genome and development-dependent transcriptomes of Pyronema confluens: a window into fungal evolution.</title>
        <authorList>
            <person name="Traeger S."/>
            <person name="Altegoer F."/>
            <person name="Freitag M."/>
            <person name="Gabaldon T."/>
            <person name="Kempken F."/>
            <person name="Kumar A."/>
            <person name="Marcet-Houben M."/>
            <person name="Poggeler S."/>
            <person name="Stajich J.E."/>
            <person name="Nowrousian M."/>
        </authorList>
    </citation>
    <scope>NUCLEOTIDE SEQUENCE [LARGE SCALE GENOMIC DNA]</scope>
    <source>
        <strain evidence="3">CBS 100304</strain>
        <tissue evidence="2">Vegetative mycelium</tissue>
    </source>
</reference>
<dbReference type="Proteomes" id="UP000018144">
    <property type="component" value="Unassembled WGS sequence"/>
</dbReference>
<dbReference type="SUPFAM" id="SSF69118">
    <property type="entry name" value="AhpD-like"/>
    <property type="match status" value="1"/>
</dbReference>
<accession>U4LPB3</accession>
<dbReference type="Gene3D" id="1.20.1290.10">
    <property type="entry name" value="AhpD-like"/>
    <property type="match status" value="1"/>
</dbReference>
<dbReference type="OMA" id="FTEEFQD"/>
<dbReference type="STRING" id="1076935.U4LPB3"/>